<organism evidence="2 3">
    <name type="scientific">Cytophaga hutchinsonii (strain ATCC 33406 / DSM 1761 / CIP 103989 / NBRC 15051 / NCIMB 9469 / D465)</name>
    <dbReference type="NCBI Taxonomy" id="269798"/>
    <lineage>
        <taxon>Bacteria</taxon>
        <taxon>Pseudomonadati</taxon>
        <taxon>Bacteroidota</taxon>
        <taxon>Cytophagia</taxon>
        <taxon>Cytophagales</taxon>
        <taxon>Cytophagaceae</taxon>
        <taxon>Cytophaga</taxon>
    </lineage>
</organism>
<accession>A0A6N4SSU8</accession>
<sequence>MKEYFKIGEVFTYFFRKKDPNTNPSIYMKLMYAANKIAIVLFLICLFVILYRLFIRQNG</sequence>
<evidence type="ECO:0000313" key="3">
    <source>
        <dbReference type="Proteomes" id="UP000001822"/>
    </source>
</evidence>
<dbReference type="OrthoDB" id="886459at2"/>
<dbReference type="RefSeq" id="WP_011585570.1">
    <property type="nucleotide sequence ID" value="NC_008255.1"/>
</dbReference>
<proteinExistence type="predicted"/>
<protein>
    <submittedName>
        <fullName evidence="2">Uncharacterized protein</fullName>
    </submittedName>
</protein>
<name>A0A6N4SSU8_CYTH3</name>
<dbReference type="Pfam" id="PF20498">
    <property type="entry name" value="DUF6728"/>
    <property type="match status" value="1"/>
</dbReference>
<dbReference type="AlphaFoldDB" id="A0A6N4SSU8"/>
<keyword evidence="1" id="KW-1133">Transmembrane helix</keyword>
<reference evidence="2 3" key="1">
    <citation type="journal article" date="2007" name="Appl. Environ. Microbiol.">
        <title>Genome sequence of the cellulolytic gliding bacterium Cytophaga hutchinsonii.</title>
        <authorList>
            <person name="Xie G."/>
            <person name="Bruce D.C."/>
            <person name="Challacombe J.F."/>
            <person name="Chertkov O."/>
            <person name="Detter J.C."/>
            <person name="Gilna P."/>
            <person name="Han C.S."/>
            <person name="Lucas S."/>
            <person name="Misra M."/>
            <person name="Myers G.L."/>
            <person name="Richardson P."/>
            <person name="Tapia R."/>
            <person name="Thayer N."/>
            <person name="Thompson L.S."/>
            <person name="Brettin T.S."/>
            <person name="Henrissat B."/>
            <person name="Wilson D.B."/>
            <person name="McBride M.J."/>
        </authorList>
    </citation>
    <scope>NUCLEOTIDE SEQUENCE [LARGE SCALE GENOMIC DNA]</scope>
    <source>
        <strain evidence="3">ATCC 33406 / DSM 1761 / CIP 103989 / NBRC 15051 / NCIMB 9469 / D465</strain>
    </source>
</reference>
<dbReference type="Proteomes" id="UP000001822">
    <property type="component" value="Chromosome"/>
</dbReference>
<feature type="transmembrane region" description="Helical" evidence="1">
    <location>
        <begin position="37"/>
        <end position="55"/>
    </location>
</feature>
<evidence type="ECO:0000313" key="2">
    <source>
        <dbReference type="EMBL" id="ABG59453.1"/>
    </source>
</evidence>
<gene>
    <name evidence="2" type="ordered locus">CHU_2190</name>
</gene>
<dbReference type="KEGG" id="chu:CHU_2190"/>
<dbReference type="EMBL" id="CP000383">
    <property type="protein sequence ID" value="ABG59453.1"/>
    <property type="molecule type" value="Genomic_DNA"/>
</dbReference>
<evidence type="ECO:0000256" key="1">
    <source>
        <dbReference type="SAM" id="Phobius"/>
    </source>
</evidence>
<keyword evidence="3" id="KW-1185">Reference proteome</keyword>
<keyword evidence="1" id="KW-0812">Transmembrane</keyword>
<keyword evidence="1" id="KW-0472">Membrane</keyword>
<dbReference type="InterPro" id="IPR046615">
    <property type="entry name" value="DUF6728"/>
</dbReference>